<comment type="caution">
    <text evidence="2">The sequence shown here is derived from an EMBL/GenBank/DDBJ whole genome shotgun (WGS) entry which is preliminary data.</text>
</comment>
<evidence type="ECO:0000313" key="2">
    <source>
        <dbReference type="EMBL" id="KAJ7743022.1"/>
    </source>
</evidence>
<dbReference type="PANTHER" id="PTHR24216:SF65">
    <property type="entry name" value="PAXILLIN-LIKE PROTEIN 1"/>
    <property type="match status" value="1"/>
</dbReference>
<protein>
    <submittedName>
        <fullName evidence="2">Uncharacterized protein</fullName>
    </submittedName>
</protein>
<evidence type="ECO:0000313" key="3">
    <source>
        <dbReference type="Proteomes" id="UP001215280"/>
    </source>
</evidence>
<dbReference type="AlphaFoldDB" id="A0AAD7N215"/>
<keyword evidence="3" id="KW-1185">Reference proteome</keyword>
<feature type="region of interest" description="Disordered" evidence="1">
    <location>
        <begin position="714"/>
        <end position="760"/>
    </location>
</feature>
<dbReference type="EMBL" id="JARJLG010000114">
    <property type="protein sequence ID" value="KAJ7743022.1"/>
    <property type="molecule type" value="Genomic_DNA"/>
</dbReference>
<proteinExistence type="predicted"/>
<gene>
    <name evidence="2" type="ORF">DFH07DRAFT_964271</name>
</gene>
<dbReference type="PANTHER" id="PTHR24216">
    <property type="entry name" value="PAXILLIN-RELATED"/>
    <property type="match status" value="1"/>
</dbReference>
<reference evidence="2" key="1">
    <citation type="submission" date="2023-03" db="EMBL/GenBank/DDBJ databases">
        <title>Massive genome expansion in bonnet fungi (Mycena s.s.) driven by repeated elements and novel gene families across ecological guilds.</title>
        <authorList>
            <consortium name="Lawrence Berkeley National Laboratory"/>
            <person name="Harder C.B."/>
            <person name="Miyauchi S."/>
            <person name="Viragh M."/>
            <person name="Kuo A."/>
            <person name="Thoen E."/>
            <person name="Andreopoulos B."/>
            <person name="Lu D."/>
            <person name="Skrede I."/>
            <person name="Drula E."/>
            <person name="Henrissat B."/>
            <person name="Morin E."/>
            <person name="Kohler A."/>
            <person name="Barry K."/>
            <person name="LaButti K."/>
            <person name="Morin E."/>
            <person name="Salamov A."/>
            <person name="Lipzen A."/>
            <person name="Mereny Z."/>
            <person name="Hegedus B."/>
            <person name="Baldrian P."/>
            <person name="Stursova M."/>
            <person name="Weitz H."/>
            <person name="Taylor A."/>
            <person name="Grigoriev I.V."/>
            <person name="Nagy L.G."/>
            <person name="Martin F."/>
            <person name="Kauserud H."/>
        </authorList>
    </citation>
    <scope>NUCLEOTIDE SEQUENCE</scope>
    <source>
        <strain evidence="2">CBHHK188m</strain>
    </source>
</reference>
<sequence length="963" mass="105700">MAQSRPHKRTREAEDARAEFDHDHWAQLRPCAACHEVVLYFDGSFQTLEREEAITVFTELEPAFVKFRQAEQASVGHTDASAVEAFIFQVGVMFRSFEQMYTGFSTGRFDALKSAFIQGKPPANWLKETFRIPDVRTKITNPFDLAPSAFQPVSPPSPIPPPPKKHRPTQPAPEPFPDEDLPTQEDSPALRRSTRDPRPPPRGNHRAQNAEVVVETPAASSSKKAGKTRQSDPVPDSPQPTSKTHDESDDDSVQVIAKPSDLQPVETPGEFDPAAIEKANLHFKGKGSKVLGNLSPAPLIAPTVVAKHLVASAALPAEDARSLFPCYDCLSRGRICVYAGPRKRCYNCIKSGQTCTLRANSHQAMIALDRLEPILVTTSRRFNSHLKTITRTGRLVQLHQDLAAMHLQQYVDDLQEFAFEFFQAEKALTADHFNARFEDYETQDAIRDLFAAFDITFESALEHFKSVNPVGTILKDETGDAAHLPPQHPSLVTPLERFEKSVLPEAAQAHDEPNDPDADLSVDTPGPRPAPKSSVTGTAPVKFGPPKNVPRTESSVRPQPNPFAREPRDLGSIGREASPFFNTLLTEALTSPNVDQLDAPNNAEAALAEAAKANALWDDLQSITKTANNGPFYLKHLCAALHAAANFAQYKQLLHDDRFVALKENLFALRTLCFDAKKEYAPFTPPSSDFQELFNMLEYYQVVRSQKKAQDDVKAEKAAAKASAKAAAKPDRPAKGKGKGKKGPKSPAIVPVSDGEDSDENKKLGWVLLKLANFKMDVDDVATAPTADAYIKTPVPSGAKFRKDPHTIISDGGSMVTKMVSNKKPLPKRPESKAVKVLEKATKAVNRYPRKRPRSGSTYDLESDLEDNDSDLVDDPSLITCAKAVVGFSIGQTSGDGPSRARREKEIEGELGHCSFRIKHYLDRRDKLVAELGQLAAAYAKAIEADDEEGEITNALSAASPEV</sequence>
<feature type="region of interest" description="Disordered" evidence="1">
    <location>
        <begin position="846"/>
        <end position="868"/>
    </location>
</feature>
<organism evidence="2 3">
    <name type="scientific">Mycena maculata</name>
    <dbReference type="NCBI Taxonomy" id="230809"/>
    <lineage>
        <taxon>Eukaryota</taxon>
        <taxon>Fungi</taxon>
        <taxon>Dikarya</taxon>
        <taxon>Basidiomycota</taxon>
        <taxon>Agaricomycotina</taxon>
        <taxon>Agaricomycetes</taxon>
        <taxon>Agaricomycetidae</taxon>
        <taxon>Agaricales</taxon>
        <taxon>Marasmiineae</taxon>
        <taxon>Mycenaceae</taxon>
        <taxon>Mycena</taxon>
    </lineage>
</organism>
<evidence type="ECO:0000256" key="1">
    <source>
        <dbReference type="SAM" id="MobiDB-lite"/>
    </source>
</evidence>
<accession>A0AAD7N215</accession>
<feature type="region of interest" description="Disordered" evidence="1">
    <location>
        <begin position="146"/>
        <end position="254"/>
    </location>
</feature>
<feature type="compositionally biased region" description="Basic residues" evidence="1">
    <location>
        <begin position="735"/>
        <end position="744"/>
    </location>
</feature>
<feature type="compositionally biased region" description="Pro residues" evidence="1">
    <location>
        <begin position="153"/>
        <end position="162"/>
    </location>
</feature>
<name>A0AAD7N215_9AGAR</name>
<feature type="region of interest" description="Disordered" evidence="1">
    <location>
        <begin position="506"/>
        <end position="572"/>
    </location>
</feature>
<dbReference type="Proteomes" id="UP001215280">
    <property type="component" value="Unassembled WGS sequence"/>
</dbReference>